<name>A0A0J8WUL7_9MYCO</name>
<dbReference type="PATRIC" id="fig|451644.5.peg.4107"/>
<dbReference type="AlphaFoldDB" id="A0A0J8WUL7"/>
<gene>
    <name evidence="3" type="ORF">ACT17_19885</name>
</gene>
<protein>
    <submittedName>
        <fullName evidence="3">Cupin</fullName>
    </submittedName>
</protein>
<dbReference type="InterPro" id="IPR011051">
    <property type="entry name" value="RmlC_Cupin_sf"/>
</dbReference>
<sequence>MKSIHALVVGAVATVAAGVFVAPAAATPAEGDVVRTDLGQGTTTAPIWVVTAGQPMTLHVQGLLLKPGAASGWHSHPGWEQSVINKGAVVVQTAANCAPVEYAAGQAVVIPAGVAHRVSNEGGVDADVVVAYTLPADAPVRDDAPAACP</sequence>
<feature type="signal peptide" evidence="1">
    <location>
        <begin position="1"/>
        <end position="24"/>
    </location>
</feature>
<keyword evidence="1" id="KW-0732">Signal</keyword>
<comment type="caution">
    <text evidence="3">The sequence shown here is derived from an EMBL/GenBank/DDBJ whole genome shotgun (WGS) entry which is preliminary data.</text>
</comment>
<dbReference type="OrthoDB" id="129561at2"/>
<evidence type="ECO:0000313" key="4">
    <source>
        <dbReference type="Proteomes" id="UP000037594"/>
    </source>
</evidence>
<feature type="chain" id="PRO_5005311417" evidence="1">
    <location>
        <begin position="25"/>
        <end position="149"/>
    </location>
</feature>
<evidence type="ECO:0000256" key="1">
    <source>
        <dbReference type="SAM" id="SignalP"/>
    </source>
</evidence>
<organism evidence="3 4">
    <name type="scientific">Mycolicibacterium conceptionense</name>
    <dbReference type="NCBI Taxonomy" id="451644"/>
    <lineage>
        <taxon>Bacteria</taxon>
        <taxon>Bacillati</taxon>
        <taxon>Actinomycetota</taxon>
        <taxon>Actinomycetes</taxon>
        <taxon>Mycobacteriales</taxon>
        <taxon>Mycobacteriaceae</taxon>
        <taxon>Mycolicibacterium</taxon>
    </lineage>
</organism>
<dbReference type="EMBL" id="LFOD01000019">
    <property type="protein sequence ID" value="KMV16674.1"/>
    <property type="molecule type" value="Genomic_DNA"/>
</dbReference>
<dbReference type="SUPFAM" id="SSF51182">
    <property type="entry name" value="RmlC-like cupins"/>
    <property type="match status" value="1"/>
</dbReference>
<evidence type="ECO:0000259" key="2">
    <source>
        <dbReference type="Pfam" id="PF07883"/>
    </source>
</evidence>
<proteinExistence type="predicted"/>
<reference evidence="3 4" key="1">
    <citation type="submission" date="2015-06" db="EMBL/GenBank/DDBJ databases">
        <title>Genome sequence of Mycobacterium conceptionense strain MLE.</title>
        <authorList>
            <person name="Greninger A.L."/>
            <person name="Cunningham G."/>
            <person name="Chiu C.Y."/>
            <person name="Miller S."/>
        </authorList>
    </citation>
    <scope>NUCLEOTIDE SEQUENCE [LARGE SCALE GENOMIC DNA]</scope>
    <source>
        <strain evidence="3 4">MLE</strain>
    </source>
</reference>
<dbReference type="InterPro" id="IPR014710">
    <property type="entry name" value="RmlC-like_jellyroll"/>
</dbReference>
<dbReference type="RefSeq" id="WP_019345561.1">
    <property type="nucleotide sequence ID" value="NZ_AGSZ01000289.1"/>
</dbReference>
<dbReference type="InterPro" id="IPR013096">
    <property type="entry name" value="Cupin_2"/>
</dbReference>
<dbReference type="Proteomes" id="UP000037594">
    <property type="component" value="Unassembled WGS sequence"/>
</dbReference>
<evidence type="ECO:0000313" key="3">
    <source>
        <dbReference type="EMBL" id="KMV16674.1"/>
    </source>
</evidence>
<accession>A0A0J8WUL7</accession>
<feature type="domain" description="Cupin type-2" evidence="2">
    <location>
        <begin position="65"/>
        <end position="131"/>
    </location>
</feature>
<dbReference type="Pfam" id="PF07883">
    <property type="entry name" value="Cupin_2"/>
    <property type="match status" value="1"/>
</dbReference>
<dbReference type="Gene3D" id="2.60.120.10">
    <property type="entry name" value="Jelly Rolls"/>
    <property type="match status" value="1"/>
</dbReference>